<dbReference type="GO" id="GO:0003700">
    <property type="term" value="F:DNA-binding transcription factor activity"/>
    <property type="evidence" value="ECO:0007669"/>
    <property type="project" value="TreeGrafter"/>
</dbReference>
<accession>A0A199V2A6</accession>
<dbReference type="PANTHER" id="PTHR31319">
    <property type="entry name" value="ZINC FINGER PROTEIN CONSTANS-LIKE 4"/>
    <property type="match status" value="1"/>
</dbReference>
<feature type="domain" description="CCT" evidence="5">
    <location>
        <begin position="36"/>
        <end position="78"/>
    </location>
</feature>
<feature type="region of interest" description="Disordered" evidence="4">
    <location>
        <begin position="1"/>
        <end position="54"/>
    </location>
</feature>
<dbReference type="STRING" id="4615.A0A199V2A6"/>
<dbReference type="GO" id="GO:0005634">
    <property type="term" value="C:nucleus"/>
    <property type="evidence" value="ECO:0007669"/>
    <property type="project" value="UniProtKB-SubCell"/>
</dbReference>
<dbReference type="InterPro" id="IPR045281">
    <property type="entry name" value="CONSTANS-like"/>
</dbReference>
<evidence type="ECO:0000259" key="5">
    <source>
        <dbReference type="PROSITE" id="PS51017"/>
    </source>
</evidence>
<dbReference type="AlphaFoldDB" id="A0A199V2A6"/>
<feature type="region of interest" description="Disordered" evidence="4">
    <location>
        <begin position="67"/>
        <end position="110"/>
    </location>
</feature>
<reference evidence="6 7" key="1">
    <citation type="journal article" date="2016" name="DNA Res.">
        <title>The draft genome of MD-2 pineapple using hybrid error correction of long reads.</title>
        <authorList>
            <person name="Redwan R.M."/>
            <person name="Saidin A."/>
            <person name="Kumar S.V."/>
        </authorList>
    </citation>
    <scope>NUCLEOTIDE SEQUENCE [LARGE SCALE GENOMIC DNA]</scope>
    <source>
        <strain evidence="7">cv. MD2</strain>
        <tissue evidence="6">Leaf</tissue>
    </source>
</reference>
<dbReference type="Gramene" id="Aco011701.1.mrna1">
    <property type="protein sequence ID" value="Aco011701.1.mrna1.cds1"/>
    <property type="gene ID" value="Aco011701.1.path1"/>
</dbReference>
<feature type="compositionally biased region" description="Basic and acidic residues" evidence="4">
    <location>
        <begin position="33"/>
        <end position="43"/>
    </location>
</feature>
<keyword evidence="2 3" id="KW-0539">Nucleus</keyword>
<gene>
    <name evidence="6" type="ORF">ACMD2_27358</name>
</gene>
<dbReference type="GO" id="GO:0009909">
    <property type="term" value="P:regulation of flower development"/>
    <property type="evidence" value="ECO:0007669"/>
    <property type="project" value="InterPro"/>
</dbReference>
<feature type="compositionally biased region" description="Pro residues" evidence="4">
    <location>
        <begin position="85"/>
        <end position="110"/>
    </location>
</feature>
<evidence type="ECO:0000256" key="2">
    <source>
        <dbReference type="ARBA" id="ARBA00023242"/>
    </source>
</evidence>
<dbReference type="PANTHER" id="PTHR31319:SF98">
    <property type="entry name" value="TRANSCRIPTION FACTOR GHD7"/>
    <property type="match status" value="1"/>
</dbReference>
<feature type="compositionally biased region" description="Polar residues" evidence="4">
    <location>
        <begin position="1"/>
        <end position="16"/>
    </location>
</feature>
<evidence type="ECO:0000256" key="1">
    <source>
        <dbReference type="ARBA" id="ARBA00004123"/>
    </source>
</evidence>
<evidence type="ECO:0000313" key="6">
    <source>
        <dbReference type="EMBL" id="OAY71184.1"/>
    </source>
</evidence>
<dbReference type="Proteomes" id="UP000092600">
    <property type="component" value="Unassembled WGS sequence"/>
</dbReference>
<organism evidence="6 7">
    <name type="scientific">Ananas comosus</name>
    <name type="common">Pineapple</name>
    <name type="synonym">Ananas ananas</name>
    <dbReference type="NCBI Taxonomy" id="4615"/>
    <lineage>
        <taxon>Eukaryota</taxon>
        <taxon>Viridiplantae</taxon>
        <taxon>Streptophyta</taxon>
        <taxon>Embryophyta</taxon>
        <taxon>Tracheophyta</taxon>
        <taxon>Spermatophyta</taxon>
        <taxon>Magnoliopsida</taxon>
        <taxon>Liliopsida</taxon>
        <taxon>Poales</taxon>
        <taxon>Bromeliaceae</taxon>
        <taxon>Bromelioideae</taxon>
        <taxon>Ananas</taxon>
    </lineage>
</organism>
<comment type="subcellular location">
    <subcellularLocation>
        <location evidence="1 3">Nucleus</location>
    </subcellularLocation>
</comment>
<evidence type="ECO:0000256" key="4">
    <source>
        <dbReference type="SAM" id="MobiDB-lite"/>
    </source>
</evidence>
<name>A0A199V2A6_ANACO</name>
<feature type="compositionally biased region" description="Basic residues" evidence="4">
    <location>
        <begin position="44"/>
        <end position="54"/>
    </location>
</feature>
<dbReference type="PROSITE" id="PS51017">
    <property type="entry name" value="CCT"/>
    <property type="match status" value="1"/>
</dbReference>
<dbReference type="Pfam" id="PF06203">
    <property type="entry name" value="CCT"/>
    <property type="match status" value="1"/>
</dbReference>
<dbReference type="EMBL" id="LSRQ01003583">
    <property type="protein sequence ID" value="OAY71184.1"/>
    <property type="molecule type" value="Genomic_DNA"/>
</dbReference>
<sequence>MQTSFSGSRFTAASSENAKDAGDDTAPNQGDPLAEREAKVMRYKEKKKKRRYDKHIRYALRQAYAEMRPRINGRFAKAPEMSPKPQQPQPSQTTPPPPPPPPYNPSKPRS</sequence>
<comment type="caution">
    <text evidence="6">The sequence shown here is derived from an EMBL/GenBank/DDBJ whole genome shotgun (WGS) entry which is preliminary data.</text>
</comment>
<proteinExistence type="predicted"/>
<protein>
    <submittedName>
        <fullName evidence="6">Zinc finger protein CONSTANS-LIKE 3</fullName>
    </submittedName>
</protein>
<evidence type="ECO:0000313" key="7">
    <source>
        <dbReference type="Proteomes" id="UP000092600"/>
    </source>
</evidence>
<evidence type="ECO:0000256" key="3">
    <source>
        <dbReference type="PROSITE-ProRule" id="PRU00357"/>
    </source>
</evidence>
<dbReference type="InterPro" id="IPR010402">
    <property type="entry name" value="CCT_domain"/>
</dbReference>